<organism evidence="4 5">
    <name type="scientific">Lipingzhangella rawalii</name>
    <dbReference type="NCBI Taxonomy" id="2055835"/>
    <lineage>
        <taxon>Bacteria</taxon>
        <taxon>Bacillati</taxon>
        <taxon>Actinomycetota</taxon>
        <taxon>Actinomycetes</taxon>
        <taxon>Streptosporangiales</taxon>
        <taxon>Nocardiopsidaceae</taxon>
        <taxon>Lipingzhangella</taxon>
    </lineage>
</organism>
<dbReference type="GO" id="GO:0005524">
    <property type="term" value="F:ATP binding"/>
    <property type="evidence" value="ECO:0007669"/>
    <property type="project" value="UniProtKB-KW"/>
</dbReference>
<dbReference type="CDD" id="cd16936">
    <property type="entry name" value="HATPase_RsbW-like"/>
    <property type="match status" value="1"/>
</dbReference>
<dbReference type="PANTHER" id="PTHR35526">
    <property type="entry name" value="ANTI-SIGMA-F FACTOR RSBW-RELATED"/>
    <property type="match status" value="1"/>
</dbReference>
<evidence type="ECO:0000256" key="2">
    <source>
        <dbReference type="SAM" id="MobiDB-lite"/>
    </source>
</evidence>
<keyword evidence="4" id="KW-0547">Nucleotide-binding</keyword>
<accession>A0ABU2H592</accession>
<feature type="region of interest" description="Disordered" evidence="2">
    <location>
        <begin position="91"/>
        <end position="113"/>
    </location>
</feature>
<dbReference type="Gene3D" id="3.30.565.10">
    <property type="entry name" value="Histidine kinase-like ATPase, C-terminal domain"/>
    <property type="match status" value="1"/>
</dbReference>
<dbReference type="Pfam" id="PF13581">
    <property type="entry name" value="HATPase_c_2"/>
    <property type="match status" value="1"/>
</dbReference>
<reference evidence="5" key="1">
    <citation type="submission" date="2023-07" db="EMBL/GenBank/DDBJ databases">
        <title>Novel species in the genus Lipingzhangella isolated from Sambhar Salt Lake.</title>
        <authorList>
            <person name="Jiya N."/>
            <person name="Kajale S."/>
            <person name="Sharma A."/>
        </authorList>
    </citation>
    <scope>NUCLEOTIDE SEQUENCE [LARGE SCALE GENOMIC DNA]</scope>
    <source>
        <strain evidence="5">LS1_29</strain>
    </source>
</reference>
<proteinExistence type="predicted"/>
<protein>
    <submittedName>
        <fullName evidence="4">ATP-binding protein</fullName>
    </submittedName>
</protein>
<dbReference type="InterPro" id="IPR036890">
    <property type="entry name" value="HATPase_C_sf"/>
</dbReference>
<feature type="domain" description="Histidine kinase/HSP90-like ATPase" evidence="3">
    <location>
        <begin position="21"/>
        <end position="142"/>
    </location>
</feature>
<keyword evidence="1" id="KW-0418">Kinase</keyword>
<keyword evidence="1" id="KW-0808">Transferase</keyword>
<dbReference type="InterPro" id="IPR050267">
    <property type="entry name" value="Anti-sigma-factor_SerPK"/>
</dbReference>
<dbReference type="InterPro" id="IPR003594">
    <property type="entry name" value="HATPase_dom"/>
</dbReference>
<evidence type="ECO:0000259" key="3">
    <source>
        <dbReference type="Pfam" id="PF13581"/>
    </source>
</evidence>
<dbReference type="SUPFAM" id="SSF55874">
    <property type="entry name" value="ATPase domain of HSP90 chaperone/DNA topoisomerase II/histidine kinase"/>
    <property type="match status" value="1"/>
</dbReference>
<gene>
    <name evidence="4" type="ORF">RIF23_09245</name>
</gene>
<evidence type="ECO:0000256" key="1">
    <source>
        <dbReference type="ARBA" id="ARBA00022527"/>
    </source>
</evidence>
<name>A0ABU2H592_9ACTN</name>
<keyword evidence="5" id="KW-1185">Reference proteome</keyword>
<evidence type="ECO:0000313" key="4">
    <source>
        <dbReference type="EMBL" id="MDS1270479.1"/>
    </source>
</evidence>
<evidence type="ECO:0000313" key="5">
    <source>
        <dbReference type="Proteomes" id="UP001250214"/>
    </source>
</evidence>
<dbReference type="Proteomes" id="UP001250214">
    <property type="component" value="Unassembled WGS sequence"/>
</dbReference>
<sequence length="147" mass="15145">MSPPLFPSPSSPVGAIQCCLPGTPASVAHARAWLAIWLTAWNVPEDTAAAATLVLSELATNAATHTHSAGPQGRYHVRLNPHPGALLLSVSDAGAPSAPRPALPSGTLPDPAAETGRGLALVAHHARRWWSRGTPTGRTITAELPTP</sequence>
<keyword evidence="4" id="KW-0067">ATP-binding</keyword>
<comment type="caution">
    <text evidence="4">The sequence shown here is derived from an EMBL/GenBank/DDBJ whole genome shotgun (WGS) entry which is preliminary data.</text>
</comment>
<dbReference type="PANTHER" id="PTHR35526:SF3">
    <property type="entry name" value="ANTI-SIGMA-F FACTOR RSBW"/>
    <property type="match status" value="1"/>
</dbReference>
<keyword evidence="1" id="KW-0723">Serine/threonine-protein kinase</keyword>
<dbReference type="RefSeq" id="WP_310911984.1">
    <property type="nucleotide sequence ID" value="NZ_JAVLVT010000003.1"/>
</dbReference>
<dbReference type="EMBL" id="JAVLVT010000003">
    <property type="protein sequence ID" value="MDS1270479.1"/>
    <property type="molecule type" value="Genomic_DNA"/>
</dbReference>